<proteinExistence type="predicted"/>
<dbReference type="SUPFAM" id="SSF54285">
    <property type="entry name" value="MoaD/ThiS"/>
    <property type="match status" value="1"/>
</dbReference>
<dbReference type="NCBIfam" id="TIGR01683">
    <property type="entry name" value="thiS"/>
    <property type="match status" value="1"/>
</dbReference>
<dbReference type="InterPro" id="IPR003749">
    <property type="entry name" value="ThiS/MoaD-like"/>
</dbReference>
<accession>A0A841I2Z6</accession>
<dbReference type="EMBL" id="JACHHG010000013">
    <property type="protein sequence ID" value="MBB6099653.1"/>
    <property type="molecule type" value="Genomic_DNA"/>
</dbReference>
<dbReference type="PANTHER" id="PTHR34472">
    <property type="entry name" value="SULFUR CARRIER PROTEIN THIS"/>
    <property type="match status" value="1"/>
</dbReference>
<reference evidence="1 2" key="1">
    <citation type="submission" date="2020-08" db="EMBL/GenBank/DDBJ databases">
        <title>Genomic Encyclopedia of Type Strains, Phase IV (KMG-IV): sequencing the most valuable type-strain genomes for metagenomic binning, comparative biology and taxonomic classification.</title>
        <authorList>
            <person name="Goeker M."/>
        </authorList>
    </citation>
    <scope>NUCLEOTIDE SEQUENCE [LARGE SCALE GENOMIC DNA]</scope>
    <source>
        <strain evidence="1 2">DSM 21458</strain>
    </source>
</reference>
<dbReference type="InterPro" id="IPR016155">
    <property type="entry name" value="Mopterin_synth/thiamin_S_b"/>
</dbReference>
<comment type="caution">
    <text evidence="1">The sequence shown here is derived from an EMBL/GenBank/DDBJ whole genome shotgun (WGS) entry which is preliminary data.</text>
</comment>
<keyword evidence="2" id="KW-1185">Reference proteome</keyword>
<sequence>MLINGQPHPHREDLTLLTLLEELGIDPRKVAVMVNDDLYPAGRAEDRPLAEHDVLEVVRMMQGG</sequence>
<protein>
    <submittedName>
        <fullName evidence="1">Sulfur carrier protein</fullName>
    </submittedName>
</protein>
<dbReference type="Proteomes" id="UP000569951">
    <property type="component" value="Unassembled WGS sequence"/>
</dbReference>
<dbReference type="RefSeq" id="WP_183988396.1">
    <property type="nucleotide sequence ID" value="NZ_JACHHG010000013.1"/>
</dbReference>
<evidence type="ECO:0000313" key="2">
    <source>
        <dbReference type="Proteomes" id="UP000569951"/>
    </source>
</evidence>
<dbReference type="CDD" id="cd00565">
    <property type="entry name" value="Ubl_ThiS"/>
    <property type="match status" value="1"/>
</dbReference>
<dbReference type="Gene3D" id="3.10.20.30">
    <property type="match status" value="1"/>
</dbReference>
<dbReference type="InterPro" id="IPR012675">
    <property type="entry name" value="Beta-grasp_dom_sf"/>
</dbReference>
<evidence type="ECO:0000313" key="1">
    <source>
        <dbReference type="EMBL" id="MBB6099653.1"/>
    </source>
</evidence>
<dbReference type="InterPro" id="IPR010035">
    <property type="entry name" value="Thi_S"/>
</dbReference>
<dbReference type="AlphaFoldDB" id="A0A841I2Z6"/>
<name>A0A841I2Z6_9DEIO</name>
<organism evidence="1 2">
    <name type="scientific">Deinobacterium chartae</name>
    <dbReference type="NCBI Taxonomy" id="521158"/>
    <lineage>
        <taxon>Bacteria</taxon>
        <taxon>Thermotogati</taxon>
        <taxon>Deinococcota</taxon>
        <taxon>Deinococci</taxon>
        <taxon>Deinococcales</taxon>
        <taxon>Deinococcaceae</taxon>
        <taxon>Deinobacterium</taxon>
    </lineage>
</organism>
<dbReference type="PANTHER" id="PTHR34472:SF1">
    <property type="entry name" value="SULFUR CARRIER PROTEIN THIS"/>
    <property type="match status" value="1"/>
</dbReference>
<dbReference type="Pfam" id="PF02597">
    <property type="entry name" value="ThiS"/>
    <property type="match status" value="1"/>
</dbReference>
<gene>
    <name evidence="1" type="ORF">HNR42_003106</name>
</gene>